<proteinExistence type="inferred from homology"/>
<accession>A0A0M0LJA4</accession>
<reference evidence="5" key="1">
    <citation type="submission" date="2015-08" db="EMBL/GenBank/DDBJ databases">
        <title>Fjat-10028 dsm 16317.</title>
        <authorList>
            <person name="Liu B."/>
            <person name="Wang J."/>
            <person name="Zhu Y."/>
            <person name="Liu G."/>
            <person name="Chen Q."/>
            <person name="Chen Z."/>
            <person name="Lan J."/>
            <person name="Che J."/>
            <person name="Ge C."/>
            <person name="Shi H."/>
            <person name="Pan Z."/>
            <person name="Liu X."/>
        </authorList>
    </citation>
    <scope>NUCLEOTIDE SEQUENCE [LARGE SCALE GENOMIC DNA]</scope>
    <source>
        <strain evidence="5">DSM 16317</strain>
    </source>
</reference>
<comment type="similarity">
    <text evidence="1">Belongs to the AB hydrolase superfamily. AB hydrolase 2 family.</text>
</comment>
<keyword evidence="5" id="KW-1185">Reference proteome</keyword>
<dbReference type="SUPFAM" id="SSF53474">
    <property type="entry name" value="alpha/beta-Hydrolases"/>
    <property type="match status" value="1"/>
</dbReference>
<dbReference type="GO" id="GO:0016787">
    <property type="term" value="F:hydrolase activity"/>
    <property type="evidence" value="ECO:0007669"/>
    <property type="project" value="UniProtKB-KW"/>
</dbReference>
<dbReference type="RefSeq" id="WP_053415285.1">
    <property type="nucleotide sequence ID" value="NZ_LILB01000001.1"/>
</dbReference>
<sequence>MNSPFTFIHTEPKNMDPAKKYPAIFLLHGMGSNEQDLPGLVADFKDSCHIFSLRGPITQKPGYAFFTIQDIGKPDRPVFDKVVHFIREFIDEASFIYNIDVEKVVLMGFSQGAILAQSLAFILGDKLTAVVALSGYIPDFVKNEYHKQSVEHLPIFISHGEYDYVIPHQWGVESKDSFESLGAAVTFKSYPDGHGVTPANHLDLVTFLKEQIS</sequence>
<evidence type="ECO:0000256" key="2">
    <source>
        <dbReference type="ARBA" id="ARBA00022801"/>
    </source>
</evidence>
<evidence type="ECO:0000259" key="3">
    <source>
        <dbReference type="Pfam" id="PF02230"/>
    </source>
</evidence>
<dbReference type="InterPro" id="IPR050565">
    <property type="entry name" value="LYPA1-2/EST-like"/>
</dbReference>
<gene>
    <name evidence="4" type="ORF">AMD00_01225</name>
</gene>
<dbReference type="Pfam" id="PF02230">
    <property type="entry name" value="Abhydrolase_2"/>
    <property type="match status" value="1"/>
</dbReference>
<dbReference type="PANTHER" id="PTHR10655">
    <property type="entry name" value="LYSOPHOSPHOLIPASE-RELATED"/>
    <property type="match status" value="1"/>
</dbReference>
<dbReference type="GeneID" id="301134742"/>
<evidence type="ECO:0000313" key="5">
    <source>
        <dbReference type="Proteomes" id="UP000036867"/>
    </source>
</evidence>
<evidence type="ECO:0000256" key="1">
    <source>
        <dbReference type="ARBA" id="ARBA00006499"/>
    </source>
</evidence>
<dbReference type="InterPro" id="IPR029058">
    <property type="entry name" value="AB_hydrolase_fold"/>
</dbReference>
<name>A0A0M0LJA4_9BACL</name>
<feature type="domain" description="Phospholipase/carboxylesterase/thioesterase" evidence="3">
    <location>
        <begin position="19"/>
        <end position="209"/>
    </location>
</feature>
<dbReference type="Proteomes" id="UP000036867">
    <property type="component" value="Unassembled WGS sequence"/>
</dbReference>
<evidence type="ECO:0000313" key="4">
    <source>
        <dbReference type="EMBL" id="KOO51160.1"/>
    </source>
</evidence>
<keyword evidence="2" id="KW-0378">Hydrolase</keyword>
<dbReference type="Gene3D" id="3.40.50.1820">
    <property type="entry name" value="alpha/beta hydrolase"/>
    <property type="match status" value="1"/>
</dbReference>
<dbReference type="InterPro" id="IPR003140">
    <property type="entry name" value="PLipase/COase/thioEstase"/>
</dbReference>
<dbReference type="AlphaFoldDB" id="A0A0M0LJA4"/>
<comment type="caution">
    <text evidence="4">The sequence shown here is derived from an EMBL/GenBank/DDBJ whole genome shotgun (WGS) entry which is preliminary data.</text>
</comment>
<dbReference type="PANTHER" id="PTHR10655:SF17">
    <property type="entry name" value="LYSOPHOSPHOLIPASE-LIKE PROTEIN 1"/>
    <property type="match status" value="1"/>
</dbReference>
<dbReference type="PATRIC" id="fig|263475.3.peg.558"/>
<dbReference type="OrthoDB" id="9795555at2"/>
<dbReference type="EMBL" id="LILB01000001">
    <property type="protein sequence ID" value="KOO51160.1"/>
    <property type="molecule type" value="Genomic_DNA"/>
</dbReference>
<protein>
    <submittedName>
        <fullName evidence="4">Esterase</fullName>
    </submittedName>
</protein>
<dbReference type="STRING" id="263475.AMD00_01225"/>
<organism evidence="4 5">
    <name type="scientific">Viridibacillus arvi</name>
    <dbReference type="NCBI Taxonomy" id="263475"/>
    <lineage>
        <taxon>Bacteria</taxon>
        <taxon>Bacillati</taxon>
        <taxon>Bacillota</taxon>
        <taxon>Bacilli</taxon>
        <taxon>Bacillales</taxon>
        <taxon>Caryophanaceae</taxon>
        <taxon>Viridibacillus</taxon>
    </lineage>
</organism>